<keyword evidence="3" id="KW-0614">Plasmid</keyword>
<protein>
    <submittedName>
        <fullName evidence="3">Putative tricarboxylate transporter</fullName>
    </submittedName>
</protein>
<evidence type="ECO:0000313" key="4">
    <source>
        <dbReference type="Proteomes" id="UP000019028"/>
    </source>
</evidence>
<dbReference type="EMBL" id="CP006570">
    <property type="protein sequence ID" value="AHF79318.1"/>
    <property type="molecule type" value="Genomic_DNA"/>
</dbReference>
<dbReference type="AlphaFoldDB" id="W0I4H4"/>
<dbReference type="KEGG" id="sod:Sant_P0282"/>
<feature type="transmembrane region" description="Helical" evidence="1">
    <location>
        <begin position="464"/>
        <end position="488"/>
    </location>
</feature>
<dbReference type="InterPro" id="IPR002823">
    <property type="entry name" value="DUF112_TM"/>
</dbReference>
<dbReference type="HOGENOM" id="CLU_022936_2_0_6"/>
<keyword evidence="1" id="KW-0812">Transmembrane</keyword>
<feature type="transmembrane region" description="Helical" evidence="1">
    <location>
        <begin position="108"/>
        <end position="132"/>
    </location>
</feature>
<dbReference type="PANTHER" id="PTHR35342">
    <property type="entry name" value="TRICARBOXYLIC TRANSPORT PROTEIN"/>
    <property type="match status" value="1"/>
</dbReference>
<accession>W0I4H4</accession>
<feature type="transmembrane region" description="Helical" evidence="1">
    <location>
        <begin position="204"/>
        <end position="223"/>
    </location>
</feature>
<feature type="transmembrane region" description="Helical" evidence="1">
    <location>
        <begin position="258"/>
        <end position="282"/>
    </location>
</feature>
<gene>
    <name evidence="3" type="primary">tctA</name>
    <name evidence="3" type="ORF">Sant_P0282</name>
</gene>
<feature type="transmembrane region" description="Helical" evidence="1">
    <location>
        <begin position="166"/>
        <end position="184"/>
    </location>
</feature>
<feature type="domain" description="DUF112" evidence="2">
    <location>
        <begin position="20"/>
        <end position="439"/>
    </location>
</feature>
<keyword evidence="1" id="KW-0472">Membrane</keyword>
<name>W0I4H4_9GAMM</name>
<evidence type="ECO:0000313" key="3">
    <source>
        <dbReference type="EMBL" id="AHF79318.1"/>
    </source>
</evidence>
<dbReference type="Proteomes" id="UP000019028">
    <property type="component" value="Plasmid pHS1"/>
</dbReference>
<evidence type="ECO:0000256" key="1">
    <source>
        <dbReference type="SAM" id="Phobius"/>
    </source>
</evidence>
<proteinExistence type="predicted"/>
<feature type="transmembrane region" description="Helical" evidence="1">
    <location>
        <begin position="322"/>
        <end position="343"/>
    </location>
</feature>
<keyword evidence="1" id="KW-1133">Transmembrane helix</keyword>
<feature type="transmembrane region" description="Helical" evidence="1">
    <location>
        <begin position="355"/>
        <end position="379"/>
    </location>
</feature>
<evidence type="ECO:0000259" key="2">
    <source>
        <dbReference type="Pfam" id="PF01970"/>
    </source>
</evidence>
<feature type="transmembrane region" description="Helical" evidence="1">
    <location>
        <begin position="414"/>
        <end position="444"/>
    </location>
</feature>
<keyword evidence="4" id="KW-1185">Reference proteome</keyword>
<dbReference type="RefSeq" id="WP_025424452.1">
    <property type="nucleotide sequence ID" value="NZ_CP006570.1"/>
</dbReference>
<sequence>METYLQIFHGFSVAFQPDNLLYILIGCLLGTAVGVLPGLGPTAGIAVMLPVTFGLEPTGALIMLCGLYYGTMYGGSTASILINTPGESSSVMTALDGHQMARQGRAGAALAVSAIGSFIAGTIAVVLLSFFAVPFSVFALRVGPAEFFTLMLFSLSAVASLSGKSLARGLLSLVLGLIIATIGIDLQSGMPRFTGGIMELQEGIPFLVASVGLFALSEVLINFERHLQGEEKIQPVRGSLWLTREEWRRSRMPILRGTLLGFAKGLLPGGGATIATVLSYGLERALSKTPERFGQGMIEGVAGPEAANNAAVGGHLVPLLTLGVPSSSSSALLLGAFIMFGIQPGPLLMQNHPQLVWGLVDSMYLGNLLLLILNLPLVFLFVRLLYIPTGMLLPGIVTVASIGVYSIKSSIFDLYLILGFGLLGYVLRKIDVPLAPMILALVLGSNLEQSFRQALTISAGDMHIFIASPVALGFLTLTLLSLALSLTLPFWRARRRHAAANTID</sequence>
<dbReference type="PATRIC" id="fig|1239307.3.peg.4834"/>
<reference evidence="3 4" key="1">
    <citation type="journal article" date="2014" name="Genome Biol. Evol.">
        <title>Genome degeneration and adaptation in a nascent stage of symbiosis.</title>
        <authorList>
            <person name="Oakeson K.F."/>
            <person name="Gil R."/>
            <person name="Clayton A.L."/>
            <person name="Dunn D.M."/>
            <person name="von Niederhausern A.C."/>
            <person name="Hamil C."/>
            <person name="Aoyagi A."/>
            <person name="Duval B."/>
            <person name="Baca A."/>
            <person name="Silva F.J."/>
            <person name="Vallier A."/>
            <person name="Jackson D.G."/>
            <person name="Latorre A."/>
            <person name="Weiss R.B."/>
            <person name="Heddi A."/>
            <person name="Moya A."/>
            <person name="Dale C."/>
        </authorList>
    </citation>
    <scope>NUCLEOTIDE SEQUENCE [LARGE SCALE GENOMIC DNA]</scope>
    <source>
        <strain evidence="3 4">HS1</strain>
        <plasmid evidence="4">Plasmid pHS1</plasmid>
    </source>
</reference>
<feature type="transmembrane region" description="Helical" evidence="1">
    <location>
        <begin position="385"/>
        <end position="407"/>
    </location>
</feature>
<dbReference type="Pfam" id="PF01970">
    <property type="entry name" value="TctA"/>
    <property type="match status" value="1"/>
</dbReference>
<dbReference type="PANTHER" id="PTHR35342:SF5">
    <property type="entry name" value="TRICARBOXYLIC TRANSPORT PROTEIN"/>
    <property type="match status" value="1"/>
</dbReference>
<organism evidence="3 4">
    <name type="scientific">Sodalis praecaptivus</name>
    <dbReference type="NCBI Taxonomy" id="1239307"/>
    <lineage>
        <taxon>Bacteria</taxon>
        <taxon>Pseudomonadati</taxon>
        <taxon>Pseudomonadota</taxon>
        <taxon>Gammaproteobacteria</taxon>
        <taxon>Enterobacterales</taxon>
        <taxon>Bruguierivoracaceae</taxon>
        <taxon>Sodalis</taxon>
    </lineage>
</organism>
<dbReference type="OrthoDB" id="9781349at2"/>
<feature type="transmembrane region" description="Helical" evidence="1">
    <location>
        <begin position="20"/>
        <end position="39"/>
    </location>
</feature>
<geneLocation type="plasmid" evidence="3 4">
    <name>pHS1</name>
</geneLocation>
<feature type="transmembrane region" description="Helical" evidence="1">
    <location>
        <begin position="138"/>
        <end position="159"/>
    </location>
</feature>